<evidence type="ECO:0000256" key="1">
    <source>
        <dbReference type="ARBA" id="ARBA00022737"/>
    </source>
</evidence>
<dbReference type="PANTHER" id="PTHR32134">
    <property type="entry name" value="FNIP REPEAT-CONTAINING PROTEIN"/>
    <property type="match status" value="1"/>
</dbReference>
<dbReference type="InterPro" id="IPR051251">
    <property type="entry name" value="STK_FNIP-Repeat"/>
</dbReference>
<dbReference type="AlphaFoldDB" id="A0A8J4PJZ0"/>
<dbReference type="EMBL" id="AJWJ01001040">
    <property type="protein sequence ID" value="KAF2068348.1"/>
    <property type="molecule type" value="Genomic_DNA"/>
</dbReference>
<organism evidence="2 3">
    <name type="scientific">Polysphondylium violaceum</name>
    <dbReference type="NCBI Taxonomy" id="133409"/>
    <lineage>
        <taxon>Eukaryota</taxon>
        <taxon>Amoebozoa</taxon>
        <taxon>Evosea</taxon>
        <taxon>Eumycetozoa</taxon>
        <taxon>Dictyostelia</taxon>
        <taxon>Dictyosteliales</taxon>
        <taxon>Dictyosteliaceae</taxon>
        <taxon>Polysphondylium</taxon>
    </lineage>
</organism>
<keyword evidence="1" id="KW-0677">Repeat</keyword>
<keyword evidence="3" id="KW-1185">Reference proteome</keyword>
<proteinExistence type="predicted"/>
<evidence type="ECO:0008006" key="4">
    <source>
        <dbReference type="Google" id="ProtNLM"/>
    </source>
</evidence>
<accession>A0A8J4PJZ0</accession>
<sequence>ESVTNLTIYNYDGKLDQIPATVKYLSLDYVYPGQSSSMPPSITHLTLLLQTINTLQESYIPSSIHKIEFKSLAIETNPSVSLEIPKHIASRLVNGVFYIYSKSNNKITIPTNTTHLFWLDDHYINNDDILLPPSVHTLVLGKGFNSAILSLPPSITQMVFNGEFKQSLETICFPPGLKYLSFNSVTSNFQEHHLPNGLTHLVIEHGGCPRNLPRSVHHLQFSQCGFFYCDIPPEVRHLRINRITSKLHVPPTFKSLITSSHDRILFDNIYPSLFPDLEKDSIQLSLPFGSDTNIHLHALDSNFNTFIKPYTFGNNIKSISFGDVFNRVIIKGTLPNSVKYLEFGRGFNQKLNKSLLPTSLLTLVLGSDFNQDLADALPSTLTELMLNTKSKPSFTSSSQFPPNLKKLALPCYDGVLDIVPTTINHLEFNRNIAQPEHIIFPIELVPPHITTLVLNDDIRIQSYDLIPASITNITLCDSITPGTKIPCTVESVVLPSSFNRPLDTLFQTVYDDQEILYN</sequence>
<dbReference type="PANTHER" id="PTHR32134:SF92">
    <property type="entry name" value="FNIP REPEAT-CONTAINING PROTEIN"/>
    <property type="match status" value="1"/>
</dbReference>
<dbReference type="InterPro" id="IPR008615">
    <property type="entry name" value="FNIP"/>
</dbReference>
<dbReference type="Proteomes" id="UP000695562">
    <property type="component" value="Unassembled WGS sequence"/>
</dbReference>
<dbReference type="OrthoDB" id="659430at2759"/>
<evidence type="ECO:0000313" key="2">
    <source>
        <dbReference type="EMBL" id="KAF2068348.1"/>
    </source>
</evidence>
<protein>
    <recommendedName>
        <fullName evidence="4">FNIP repeat-containing protein</fullName>
    </recommendedName>
</protein>
<gene>
    <name evidence="2" type="ORF">CYY_010325</name>
</gene>
<dbReference type="Pfam" id="PF05725">
    <property type="entry name" value="FNIP"/>
    <property type="match status" value="3"/>
</dbReference>
<reference evidence="2" key="1">
    <citation type="submission" date="2020-01" db="EMBL/GenBank/DDBJ databases">
        <title>Development of genomics and gene disruption for Polysphondylium violaceum indicates a role for the polyketide synthase stlB in stalk morphogenesis.</title>
        <authorList>
            <person name="Narita B."/>
            <person name="Kawabe Y."/>
            <person name="Kin K."/>
            <person name="Saito T."/>
            <person name="Gibbs R."/>
            <person name="Kuspa A."/>
            <person name="Muzny D."/>
            <person name="Queller D."/>
            <person name="Richards S."/>
            <person name="Strassman J."/>
            <person name="Sucgang R."/>
            <person name="Worley K."/>
            <person name="Schaap P."/>
        </authorList>
    </citation>
    <scope>NUCLEOTIDE SEQUENCE</scope>
    <source>
        <strain evidence="2">QSvi11</strain>
    </source>
</reference>
<evidence type="ECO:0000313" key="3">
    <source>
        <dbReference type="Proteomes" id="UP000695562"/>
    </source>
</evidence>
<name>A0A8J4PJZ0_9MYCE</name>
<feature type="non-terminal residue" evidence="2">
    <location>
        <position position="1"/>
    </location>
</feature>
<comment type="caution">
    <text evidence="2">The sequence shown here is derived from an EMBL/GenBank/DDBJ whole genome shotgun (WGS) entry which is preliminary data.</text>
</comment>